<keyword evidence="10" id="KW-1185">Reference proteome</keyword>
<gene>
    <name evidence="9" type="ORF">RM531_00420</name>
</gene>
<dbReference type="InterPro" id="IPR013786">
    <property type="entry name" value="AcylCoA_DH/ox_N"/>
</dbReference>
<comment type="caution">
    <text evidence="9">The sequence shown here is derived from an EMBL/GenBank/DDBJ whole genome shotgun (WGS) entry which is preliminary data.</text>
</comment>
<dbReference type="CDD" id="cd00567">
    <property type="entry name" value="ACAD"/>
    <property type="match status" value="1"/>
</dbReference>
<feature type="domain" description="Acyl-CoA dehydrogenase/oxidase N-terminal" evidence="8">
    <location>
        <begin position="8"/>
        <end position="122"/>
    </location>
</feature>
<evidence type="ECO:0000256" key="1">
    <source>
        <dbReference type="ARBA" id="ARBA00001974"/>
    </source>
</evidence>
<evidence type="ECO:0000256" key="5">
    <source>
        <dbReference type="RuleBase" id="RU362125"/>
    </source>
</evidence>
<evidence type="ECO:0000259" key="7">
    <source>
        <dbReference type="Pfam" id="PF02770"/>
    </source>
</evidence>
<dbReference type="Gene3D" id="1.10.540.10">
    <property type="entry name" value="Acyl-CoA dehydrogenase/oxidase, N-terminal domain"/>
    <property type="match status" value="1"/>
</dbReference>
<keyword evidence="3 5" id="KW-0285">Flavoprotein</keyword>
<dbReference type="InterPro" id="IPR036250">
    <property type="entry name" value="AcylCo_DH-like_C"/>
</dbReference>
<dbReference type="GO" id="GO:0016491">
    <property type="term" value="F:oxidoreductase activity"/>
    <property type="evidence" value="ECO:0007669"/>
    <property type="project" value="UniProtKB-KW"/>
</dbReference>
<dbReference type="PANTHER" id="PTHR43884">
    <property type="entry name" value="ACYL-COA DEHYDROGENASE"/>
    <property type="match status" value="1"/>
</dbReference>
<evidence type="ECO:0000259" key="8">
    <source>
        <dbReference type="Pfam" id="PF02771"/>
    </source>
</evidence>
<evidence type="ECO:0000256" key="2">
    <source>
        <dbReference type="ARBA" id="ARBA00009347"/>
    </source>
</evidence>
<proteinExistence type="inferred from homology"/>
<dbReference type="Pfam" id="PF02770">
    <property type="entry name" value="Acyl-CoA_dh_M"/>
    <property type="match status" value="1"/>
</dbReference>
<evidence type="ECO:0000256" key="4">
    <source>
        <dbReference type="ARBA" id="ARBA00022827"/>
    </source>
</evidence>
<dbReference type="Proteomes" id="UP001259982">
    <property type="component" value="Unassembled WGS sequence"/>
</dbReference>
<dbReference type="InterPro" id="IPR006091">
    <property type="entry name" value="Acyl-CoA_Oxase/DH_mid-dom"/>
</dbReference>
<feature type="domain" description="Acyl-CoA dehydrogenase/oxidase C-terminal" evidence="6">
    <location>
        <begin position="254"/>
        <end position="398"/>
    </location>
</feature>
<dbReference type="Gene3D" id="2.40.110.10">
    <property type="entry name" value="Butyryl-CoA Dehydrogenase, subunit A, domain 2"/>
    <property type="match status" value="1"/>
</dbReference>
<evidence type="ECO:0000313" key="10">
    <source>
        <dbReference type="Proteomes" id="UP001259982"/>
    </source>
</evidence>
<dbReference type="EC" id="1.-.-.-" evidence="9"/>
<comment type="similarity">
    <text evidence="2 5">Belongs to the acyl-CoA dehydrogenase family.</text>
</comment>
<dbReference type="RefSeq" id="WP_311656447.1">
    <property type="nucleotide sequence ID" value="NZ_JAVRHY010000001.1"/>
</dbReference>
<dbReference type="InterPro" id="IPR009100">
    <property type="entry name" value="AcylCoA_DH/oxidase_NM_dom_sf"/>
</dbReference>
<dbReference type="InterPro" id="IPR037069">
    <property type="entry name" value="AcylCoA_DH/ox_N_sf"/>
</dbReference>
<dbReference type="InterPro" id="IPR046373">
    <property type="entry name" value="Acyl-CoA_Oxase/DH_mid-dom_sf"/>
</dbReference>
<keyword evidence="4 5" id="KW-0274">FAD</keyword>
<comment type="cofactor">
    <cofactor evidence="1 5">
        <name>FAD</name>
        <dbReference type="ChEBI" id="CHEBI:57692"/>
    </cofactor>
</comment>
<keyword evidence="5 9" id="KW-0560">Oxidoreductase</keyword>
<protein>
    <submittedName>
        <fullName evidence="9">Acyl-CoA dehydrogenase family protein</fullName>
        <ecNumber evidence="9">1.-.-.-</ecNumber>
    </submittedName>
</protein>
<dbReference type="SUPFAM" id="SSF47203">
    <property type="entry name" value="Acyl-CoA dehydrogenase C-terminal domain-like"/>
    <property type="match status" value="1"/>
</dbReference>
<sequence length="420" mass="45475">MAIDFTLTPEQLKLQADARAFAQNVLSGVRPAMAGHDRPEQRFFATKPFFDQVAEAGFIHALLPTEYGGAGFSNIDLAIAAEELMAVDVSVPSTMLAVGLGLQPLLLHGTHEQKQRFLPDIVADPANRLAALAFSDVGGAANFDCPDPGAGMQTFAHREGDEWVINGRKQYTTNGSGWDGKGAHLFSVVCRADEAGNRDVPPQESLAIIMVPGNTPGIEIVGYHDSPGHRGVVSPIMHFNNVRVPLGHILGQPGDGIEIKYKTFSWTAGLIGAACVGVMRAAFEFAHDFCTTQKRGGAVPVIDHQNAGYMLVDMKTRLEACRYMAWKACVELDRTHGAAEELPTMTKIFASETCVQVVYDAMRLVGVDSYTDTTPLAGLLQDALCFPVYDGGNMGIRRRRLHELMRRDGYDPMATVLGEA</sequence>
<dbReference type="SUPFAM" id="SSF56645">
    <property type="entry name" value="Acyl-CoA dehydrogenase NM domain-like"/>
    <property type="match status" value="1"/>
</dbReference>
<dbReference type="EMBL" id="JAVRHY010000001">
    <property type="protein sequence ID" value="MDT0616926.1"/>
    <property type="molecule type" value="Genomic_DNA"/>
</dbReference>
<reference evidence="9 10" key="1">
    <citation type="submission" date="2023-09" db="EMBL/GenBank/DDBJ databases">
        <authorList>
            <person name="Rey-Velasco X."/>
        </authorList>
    </citation>
    <scope>NUCLEOTIDE SEQUENCE [LARGE SCALE GENOMIC DNA]</scope>
    <source>
        <strain evidence="9 10">P385</strain>
    </source>
</reference>
<dbReference type="Pfam" id="PF02771">
    <property type="entry name" value="Acyl-CoA_dh_N"/>
    <property type="match status" value="1"/>
</dbReference>
<dbReference type="Pfam" id="PF00441">
    <property type="entry name" value="Acyl-CoA_dh_1"/>
    <property type="match status" value="1"/>
</dbReference>
<feature type="domain" description="Acyl-CoA oxidase/dehydrogenase middle" evidence="7">
    <location>
        <begin position="151"/>
        <end position="242"/>
    </location>
</feature>
<dbReference type="PANTHER" id="PTHR43884:SF12">
    <property type="entry name" value="ISOVALERYL-COA DEHYDROGENASE, MITOCHONDRIAL-RELATED"/>
    <property type="match status" value="1"/>
</dbReference>
<dbReference type="InterPro" id="IPR009075">
    <property type="entry name" value="AcylCo_DH/oxidase_C"/>
</dbReference>
<evidence type="ECO:0000259" key="6">
    <source>
        <dbReference type="Pfam" id="PF00441"/>
    </source>
</evidence>
<organism evidence="9 10">
    <name type="scientific">Spectribacter acetivorans</name>
    <dbReference type="NCBI Taxonomy" id="3075603"/>
    <lineage>
        <taxon>Bacteria</taxon>
        <taxon>Pseudomonadati</taxon>
        <taxon>Pseudomonadota</taxon>
        <taxon>Gammaproteobacteria</taxon>
        <taxon>Salinisphaerales</taxon>
        <taxon>Salinisphaeraceae</taxon>
        <taxon>Spectribacter</taxon>
    </lineage>
</organism>
<name>A0ABU3B395_9GAMM</name>
<accession>A0ABU3B395</accession>
<evidence type="ECO:0000256" key="3">
    <source>
        <dbReference type="ARBA" id="ARBA00022630"/>
    </source>
</evidence>
<evidence type="ECO:0000313" key="9">
    <source>
        <dbReference type="EMBL" id="MDT0616926.1"/>
    </source>
</evidence>
<dbReference type="Gene3D" id="1.20.140.10">
    <property type="entry name" value="Butyryl-CoA Dehydrogenase, subunit A, domain 3"/>
    <property type="match status" value="1"/>
</dbReference>